<keyword evidence="2" id="KW-1185">Reference proteome</keyword>
<sequence>MDGGGEDKQWLIIRVITSTAAIASCQHFGAAALLPHRWLHNVGPSPPPSGLLEQRRIAGTPYSRGRASCASFRGRRGGANIMQEQKLAVPPPAAPPGLSRKRKAIRDLLEGENTKEKKSSVGTGLLGENHSEGSPLLWKLMALGGSVSNAMEADGSRTITARGLPGRLYLDQRLVLGLLYEFLVEAKDSRMLC</sequence>
<gene>
    <name evidence="1" type="ORF">E2562_021054</name>
</gene>
<organism evidence="1 2">
    <name type="scientific">Oryza meyeriana var. granulata</name>
    <dbReference type="NCBI Taxonomy" id="110450"/>
    <lineage>
        <taxon>Eukaryota</taxon>
        <taxon>Viridiplantae</taxon>
        <taxon>Streptophyta</taxon>
        <taxon>Embryophyta</taxon>
        <taxon>Tracheophyta</taxon>
        <taxon>Spermatophyta</taxon>
        <taxon>Magnoliopsida</taxon>
        <taxon>Liliopsida</taxon>
        <taxon>Poales</taxon>
        <taxon>Poaceae</taxon>
        <taxon>BOP clade</taxon>
        <taxon>Oryzoideae</taxon>
        <taxon>Oryzeae</taxon>
        <taxon>Oryzinae</taxon>
        <taxon>Oryza</taxon>
        <taxon>Oryza meyeriana</taxon>
    </lineage>
</organism>
<evidence type="ECO:0000313" key="1">
    <source>
        <dbReference type="EMBL" id="KAF0933995.1"/>
    </source>
</evidence>
<protein>
    <submittedName>
        <fullName evidence="1">Uncharacterized protein</fullName>
    </submittedName>
</protein>
<dbReference type="EMBL" id="SPHZ02000001">
    <property type="protein sequence ID" value="KAF0933995.1"/>
    <property type="molecule type" value="Genomic_DNA"/>
</dbReference>
<dbReference type="AlphaFoldDB" id="A0A6G1FAX1"/>
<dbReference type="Proteomes" id="UP000479710">
    <property type="component" value="Unassembled WGS sequence"/>
</dbReference>
<accession>A0A6G1FAX1</accession>
<evidence type="ECO:0000313" key="2">
    <source>
        <dbReference type="Proteomes" id="UP000479710"/>
    </source>
</evidence>
<reference evidence="1 2" key="1">
    <citation type="submission" date="2019-11" db="EMBL/GenBank/DDBJ databases">
        <title>Whole genome sequence of Oryza granulata.</title>
        <authorList>
            <person name="Li W."/>
        </authorList>
    </citation>
    <scope>NUCLEOTIDE SEQUENCE [LARGE SCALE GENOMIC DNA]</scope>
    <source>
        <strain evidence="2">cv. Menghai</strain>
        <tissue evidence="1">Leaf</tissue>
    </source>
</reference>
<proteinExistence type="predicted"/>
<name>A0A6G1FAX1_9ORYZ</name>
<comment type="caution">
    <text evidence="1">The sequence shown here is derived from an EMBL/GenBank/DDBJ whole genome shotgun (WGS) entry which is preliminary data.</text>
</comment>